<protein>
    <submittedName>
        <fullName evidence="3">Uncharacterized protein</fullName>
    </submittedName>
</protein>
<dbReference type="EMBL" id="AMZH03002475">
    <property type="protein sequence ID" value="RRT75449.1"/>
    <property type="molecule type" value="Genomic_DNA"/>
</dbReference>
<evidence type="ECO:0000313" key="4">
    <source>
        <dbReference type="Proteomes" id="UP000287651"/>
    </source>
</evidence>
<accession>A0A427AGR6</accession>
<evidence type="ECO:0000256" key="2">
    <source>
        <dbReference type="SAM" id="MobiDB-lite"/>
    </source>
</evidence>
<sequence>ISHLSQANSTLQAQVEQPKEERKAVEAQVVVLSSKLARACLQAEKVEQRLPEAQREVDSQAFELALELGLALRRTKETEAQVEEAQDELTMAEDMATKSITKGEQQIEALHRKLKDAR</sequence>
<dbReference type="Proteomes" id="UP000287651">
    <property type="component" value="Unassembled WGS sequence"/>
</dbReference>
<evidence type="ECO:0000313" key="3">
    <source>
        <dbReference type="EMBL" id="RRT75449.1"/>
    </source>
</evidence>
<dbReference type="AlphaFoldDB" id="A0A427AGR6"/>
<feature type="region of interest" description="Disordered" evidence="2">
    <location>
        <begin position="1"/>
        <end position="22"/>
    </location>
</feature>
<feature type="coiled-coil region" evidence="1">
    <location>
        <begin position="36"/>
        <end position="95"/>
    </location>
</feature>
<proteinExistence type="predicted"/>
<comment type="caution">
    <text evidence="3">The sequence shown here is derived from an EMBL/GenBank/DDBJ whole genome shotgun (WGS) entry which is preliminary data.</text>
</comment>
<evidence type="ECO:0000256" key="1">
    <source>
        <dbReference type="SAM" id="Coils"/>
    </source>
</evidence>
<name>A0A427AGR6_ENSVE</name>
<organism evidence="3 4">
    <name type="scientific">Ensete ventricosum</name>
    <name type="common">Abyssinian banana</name>
    <name type="synonym">Musa ensete</name>
    <dbReference type="NCBI Taxonomy" id="4639"/>
    <lineage>
        <taxon>Eukaryota</taxon>
        <taxon>Viridiplantae</taxon>
        <taxon>Streptophyta</taxon>
        <taxon>Embryophyta</taxon>
        <taxon>Tracheophyta</taxon>
        <taxon>Spermatophyta</taxon>
        <taxon>Magnoliopsida</taxon>
        <taxon>Liliopsida</taxon>
        <taxon>Zingiberales</taxon>
        <taxon>Musaceae</taxon>
        <taxon>Ensete</taxon>
    </lineage>
</organism>
<gene>
    <name evidence="3" type="ORF">B296_00022025</name>
</gene>
<keyword evidence="1" id="KW-0175">Coiled coil</keyword>
<reference evidence="3 4" key="1">
    <citation type="journal article" date="2014" name="Agronomy (Basel)">
        <title>A Draft Genome Sequence for Ensete ventricosum, the Drought-Tolerant Tree Against Hunger.</title>
        <authorList>
            <person name="Harrison J."/>
            <person name="Moore K.A."/>
            <person name="Paszkiewicz K."/>
            <person name="Jones T."/>
            <person name="Grant M."/>
            <person name="Ambacheew D."/>
            <person name="Muzemil S."/>
            <person name="Studholme D.J."/>
        </authorList>
    </citation>
    <scope>NUCLEOTIDE SEQUENCE [LARGE SCALE GENOMIC DNA]</scope>
</reference>
<feature type="compositionally biased region" description="Polar residues" evidence="2">
    <location>
        <begin position="1"/>
        <end position="15"/>
    </location>
</feature>
<feature type="non-terminal residue" evidence="3">
    <location>
        <position position="1"/>
    </location>
</feature>